<dbReference type="EMBL" id="AMEM01000044">
    <property type="protein sequence ID" value="EKX87498.1"/>
    <property type="molecule type" value="Genomic_DNA"/>
</dbReference>
<accession>L1M8C2</accession>
<dbReference type="AlphaFoldDB" id="L1M8C2"/>
<proteinExistence type="predicted"/>
<protein>
    <submittedName>
        <fullName evidence="1">Uncharacterized protein</fullName>
    </submittedName>
</protein>
<keyword evidence="2" id="KW-1185">Reference proteome</keyword>
<organism evidence="1 2">
    <name type="scientific">Corynebacterium durum F0235</name>
    <dbReference type="NCBI Taxonomy" id="1035195"/>
    <lineage>
        <taxon>Bacteria</taxon>
        <taxon>Bacillati</taxon>
        <taxon>Actinomycetota</taxon>
        <taxon>Actinomycetes</taxon>
        <taxon>Mycobacteriales</taxon>
        <taxon>Corynebacteriaceae</taxon>
        <taxon>Corynebacterium</taxon>
    </lineage>
</organism>
<dbReference type="PATRIC" id="fig|1035195.3.peg.2532"/>
<dbReference type="eggNOG" id="COG4544">
    <property type="taxonomic scope" value="Bacteria"/>
</dbReference>
<reference evidence="1 2" key="1">
    <citation type="submission" date="2012-05" db="EMBL/GenBank/DDBJ databases">
        <authorList>
            <person name="Weinstock G."/>
            <person name="Sodergren E."/>
            <person name="Lobos E.A."/>
            <person name="Fulton L."/>
            <person name="Fulton R."/>
            <person name="Courtney L."/>
            <person name="Fronick C."/>
            <person name="O'Laughlin M."/>
            <person name="Godfrey J."/>
            <person name="Wilson R.M."/>
            <person name="Miner T."/>
            <person name="Farmer C."/>
            <person name="Delehaunty K."/>
            <person name="Cordes M."/>
            <person name="Minx P."/>
            <person name="Tomlinson C."/>
            <person name="Chen J."/>
            <person name="Wollam A."/>
            <person name="Pepin K.H."/>
            <person name="Bhonagiri V."/>
            <person name="Zhang X."/>
            <person name="Suruliraj S."/>
            <person name="Warren W."/>
            <person name="Mitreva M."/>
            <person name="Mardis E.R."/>
            <person name="Wilson R.K."/>
        </authorList>
    </citation>
    <scope>NUCLEOTIDE SEQUENCE [LARGE SCALE GENOMIC DNA]</scope>
    <source>
        <strain evidence="1 2">F0235</strain>
    </source>
</reference>
<dbReference type="HOGENOM" id="CLU_074514_1_0_11"/>
<dbReference type="STRING" id="1035195.HMPREF9997_02824"/>
<evidence type="ECO:0000313" key="2">
    <source>
        <dbReference type="Proteomes" id="UP000010445"/>
    </source>
</evidence>
<dbReference type="Proteomes" id="UP000010445">
    <property type="component" value="Unassembled WGS sequence"/>
</dbReference>
<sequence length="223" mass="23041">MAVMGAAVGADMAAARLDRGAPERFFDVVQLPERLARCFPGGGLPRKAVSQVSDCATLVIEIISAVTEQGGYVAVVGWADLLFAGVVDSGGDVSKIVSVPDPGIDALPIAAVFAEGMDMVVCRSAAPRRLTPTNSRPFLAKVRQGSAAMLLVGISVPSPALTVSAQVTKIYGLHRGGGRIRGLDVEVEAVSKSADHQRIRTLLRCGEAAPMEPSPGPGLQAVS</sequence>
<gene>
    <name evidence="1" type="ORF">HMPREF9997_02824</name>
</gene>
<name>L1M8C2_9CORY</name>
<comment type="caution">
    <text evidence="1">The sequence shown here is derived from an EMBL/GenBank/DDBJ whole genome shotgun (WGS) entry which is preliminary data.</text>
</comment>
<evidence type="ECO:0000313" key="1">
    <source>
        <dbReference type="EMBL" id="EKX87498.1"/>
    </source>
</evidence>